<proteinExistence type="predicted"/>
<evidence type="ECO:0000313" key="4">
    <source>
        <dbReference type="Proteomes" id="UP001629745"/>
    </source>
</evidence>
<protein>
    <submittedName>
        <fullName evidence="3">Phytoene/squalene synthase family protein</fullName>
        <ecNumber evidence="3">2.5.1.-</ecNumber>
    </submittedName>
</protein>
<dbReference type="SFLD" id="SFLDG01018">
    <property type="entry name" value="Squalene/Phytoene_Synthase_Lik"/>
    <property type="match status" value="1"/>
</dbReference>
<dbReference type="InterPro" id="IPR019845">
    <property type="entry name" value="Squalene/phytoene_synthase_CS"/>
</dbReference>
<dbReference type="PROSITE" id="PS01045">
    <property type="entry name" value="SQUALEN_PHYTOEN_SYN_2"/>
    <property type="match status" value="1"/>
</dbReference>
<dbReference type="Pfam" id="PF00494">
    <property type="entry name" value="SQS_PSY"/>
    <property type="match status" value="1"/>
</dbReference>
<dbReference type="InterPro" id="IPR002060">
    <property type="entry name" value="Squ/phyt_synthse"/>
</dbReference>
<keyword evidence="4" id="KW-1185">Reference proteome</keyword>
<sequence length="324" mass="35591">MTLPPRSDLDAAYRLCRRLAAEHGRTYYLATRLLPAERRPGVHALYGFARTVDDVVDVDDTANDDIPAADRAAERVGAVDRIEAALDCALAGQPVTDPRTGPVVRAVADTIDRYAIPTEYFRAFLDSMRMDIPGTPDFHAVYPDMAALRRYMYGSAVVIGLQMLPILGTTTPLDEAIPHAAALGEAFQLTNFVRDVGEDLARGRVYLPADELAAFGVDPGLLRHCRDSGTVDPRVRRALGHVSAVTRALYRDAEPGLDMLDPRARPGIRAAFTLYSEILDEVDRSGFHVFDRRATVSRRRRLTVALPLLVRATRANAGKSGRRA</sequence>
<dbReference type="CDD" id="cd00683">
    <property type="entry name" value="Trans_IPPS_HH"/>
    <property type="match status" value="1"/>
</dbReference>
<name>A0ABW9FAZ9_9NOCA</name>
<gene>
    <name evidence="3" type="ORF">ABEU20_000817</name>
</gene>
<keyword evidence="2 3" id="KW-0808">Transferase</keyword>
<dbReference type="GO" id="GO:0016740">
    <property type="term" value="F:transferase activity"/>
    <property type="evidence" value="ECO:0007669"/>
    <property type="project" value="UniProtKB-KW"/>
</dbReference>
<comment type="pathway">
    <text evidence="1">Carotenoid biosynthesis; phytoene biosynthesis.</text>
</comment>
<dbReference type="RefSeq" id="WP_420162826.1">
    <property type="nucleotide sequence ID" value="NZ_JBDLNV010000001.1"/>
</dbReference>
<evidence type="ECO:0000256" key="2">
    <source>
        <dbReference type="ARBA" id="ARBA00022679"/>
    </source>
</evidence>
<dbReference type="SFLD" id="SFLDS00005">
    <property type="entry name" value="Isoprenoid_Synthase_Type_I"/>
    <property type="match status" value="1"/>
</dbReference>
<evidence type="ECO:0000313" key="3">
    <source>
        <dbReference type="EMBL" id="MFM1722263.1"/>
    </source>
</evidence>
<dbReference type="Proteomes" id="UP001629745">
    <property type="component" value="Unassembled WGS sequence"/>
</dbReference>
<dbReference type="InterPro" id="IPR044843">
    <property type="entry name" value="Trans_IPPS_bact-type"/>
</dbReference>
<dbReference type="SUPFAM" id="SSF48576">
    <property type="entry name" value="Terpenoid synthases"/>
    <property type="match status" value="1"/>
</dbReference>
<organism evidence="3 4">
    <name type="scientific">Rhodococcus parequi</name>
    <dbReference type="NCBI Taxonomy" id="3137122"/>
    <lineage>
        <taxon>Bacteria</taxon>
        <taxon>Bacillati</taxon>
        <taxon>Actinomycetota</taxon>
        <taxon>Actinomycetes</taxon>
        <taxon>Mycobacteriales</taxon>
        <taxon>Nocardiaceae</taxon>
        <taxon>Rhodococcus</taxon>
    </lineage>
</organism>
<reference evidence="3 4" key="1">
    <citation type="submission" date="2023-11" db="EMBL/GenBank/DDBJ databases">
        <authorList>
            <person name="Val-Calvo J."/>
            <person name="Scortti M."/>
            <person name="Vazquez-Boland J."/>
        </authorList>
    </citation>
    <scope>NUCLEOTIDE SEQUENCE [LARGE SCALE GENOMIC DNA]</scope>
    <source>
        <strain evidence="3 4">PAM 2766</strain>
    </source>
</reference>
<dbReference type="PANTHER" id="PTHR31480">
    <property type="entry name" value="BIFUNCTIONAL LYCOPENE CYCLASE/PHYTOENE SYNTHASE"/>
    <property type="match status" value="1"/>
</dbReference>
<accession>A0ABW9FAZ9</accession>
<comment type="caution">
    <text evidence="3">The sequence shown here is derived from an EMBL/GenBank/DDBJ whole genome shotgun (WGS) entry which is preliminary data.</text>
</comment>
<dbReference type="EMBL" id="JBDLNV010000001">
    <property type="protein sequence ID" value="MFM1722263.1"/>
    <property type="molecule type" value="Genomic_DNA"/>
</dbReference>
<dbReference type="Gene3D" id="1.10.600.10">
    <property type="entry name" value="Farnesyl Diphosphate Synthase"/>
    <property type="match status" value="1"/>
</dbReference>
<dbReference type="InterPro" id="IPR008949">
    <property type="entry name" value="Isoprenoid_synthase_dom_sf"/>
</dbReference>
<dbReference type="SFLD" id="SFLDG01212">
    <property type="entry name" value="Phytoene_synthase_like"/>
    <property type="match status" value="1"/>
</dbReference>
<evidence type="ECO:0000256" key="1">
    <source>
        <dbReference type="ARBA" id="ARBA00004684"/>
    </source>
</evidence>
<dbReference type="InterPro" id="IPR033904">
    <property type="entry name" value="Trans_IPPS_HH"/>
</dbReference>
<dbReference type="EC" id="2.5.1.-" evidence="3"/>